<dbReference type="PROSITE" id="PS01173">
    <property type="entry name" value="LIPASE_GDXG_HIS"/>
    <property type="match status" value="1"/>
</dbReference>
<dbReference type="InterPro" id="IPR002168">
    <property type="entry name" value="Lipase_GDXG_HIS_AS"/>
</dbReference>
<protein>
    <submittedName>
        <fullName evidence="4">Alpha/beta hydrolase</fullName>
    </submittedName>
</protein>
<dbReference type="InterPro" id="IPR013094">
    <property type="entry name" value="AB_hydrolase_3"/>
</dbReference>
<dbReference type="EMBL" id="JABMOJ010000019">
    <property type="protein sequence ID" value="NQV63815.1"/>
    <property type="molecule type" value="Genomic_DNA"/>
</dbReference>
<evidence type="ECO:0000259" key="3">
    <source>
        <dbReference type="Pfam" id="PF07859"/>
    </source>
</evidence>
<accession>A0A972VT69</accession>
<name>A0A972VT69_9GAMM</name>
<comment type="caution">
    <text evidence="4">The sequence shown here is derived from an EMBL/GenBank/DDBJ whole genome shotgun (WGS) entry which is preliminary data.</text>
</comment>
<reference evidence="4" key="1">
    <citation type="submission" date="2020-05" db="EMBL/GenBank/DDBJ databases">
        <title>Sulfur intermediates as new biogeochemical hubs in an aquatic model microbial ecosystem.</title>
        <authorList>
            <person name="Vigneron A."/>
        </authorList>
    </citation>
    <scope>NUCLEOTIDE SEQUENCE</scope>
    <source>
        <strain evidence="4">Bin.250</strain>
    </source>
</reference>
<feature type="domain" description="Alpha/beta hydrolase fold-3" evidence="3">
    <location>
        <begin position="86"/>
        <end position="293"/>
    </location>
</feature>
<keyword evidence="2 4" id="KW-0378">Hydrolase</keyword>
<organism evidence="4 5">
    <name type="scientific">SAR86 cluster bacterium</name>
    <dbReference type="NCBI Taxonomy" id="2030880"/>
    <lineage>
        <taxon>Bacteria</taxon>
        <taxon>Pseudomonadati</taxon>
        <taxon>Pseudomonadota</taxon>
        <taxon>Gammaproteobacteria</taxon>
        <taxon>SAR86 cluster</taxon>
    </lineage>
</organism>
<gene>
    <name evidence="4" type="ORF">HQ497_00495</name>
</gene>
<dbReference type="PANTHER" id="PTHR48081:SF8">
    <property type="entry name" value="ALPHA_BETA HYDROLASE FOLD-3 DOMAIN-CONTAINING PROTEIN-RELATED"/>
    <property type="match status" value="1"/>
</dbReference>
<dbReference type="AlphaFoldDB" id="A0A972VT69"/>
<dbReference type="PANTHER" id="PTHR48081">
    <property type="entry name" value="AB HYDROLASE SUPERFAMILY PROTEIN C4A8.06C"/>
    <property type="match status" value="1"/>
</dbReference>
<dbReference type="SUPFAM" id="SSF53474">
    <property type="entry name" value="alpha/beta-Hydrolases"/>
    <property type="match status" value="1"/>
</dbReference>
<dbReference type="InterPro" id="IPR029058">
    <property type="entry name" value="AB_hydrolase_fold"/>
</dbReference>
<dbReference type="GO" id="GO:0016787">
    <property type="term" value="F:hydrolase activity"/>
    <property type="evidence" value="ECO:0007669"/>
    <property type="project" value="UniProtKB-KW"/>
</dbReference>
<sequence>MIEIKLDPELQKVVDAAKAANPNPPHAADVPLAALRAGYVMISRLQSTQDIACDAITDFSIPGPMAAIGARAYVPKGAGDQVLPGMIFIHGGGFMIGDLDSHDSTCRQLANSAGVKVIALDYRLAPEHKFPAAVDDCIAASQWIHEQAAALSIDPDRIAIGGDSAGGNLSAVVVNHFAHNDGPRLAFQLLIYPGIDLGVETDSKKQLREGVTLDQRILNYFSEGYTGGLDVDLTDPRLAPSRMAHHHQVPPAHIVTAEFDPLRDDGKAYVAILQAAGVPVTYHCYPGLMHNFILQTAVVSSCHQAIEDMAAILKKALA</sequence>
<evidence type="ECO:0000256" key="1">
    <source>
        <dbReference type="ARBA" id="ARBA00010515"/>
    </source>
</evidence>
<proteinExistence type="inferred from homology"/>
<dbReference type="Pfam" id="PF07859">
    <property type="entry name" value="Abhydrolase_3"/>
    <property type="match status" value="1"/>
</dbReference>
<evidence type="ECO:0000313" key="5">
    <source>
        <dbReference type="Proteomes" id="UP000754644"/>
    </source>
</evidence>
<evidence type="ECO:0000313" key="4">
    <source>
        <dbReference type="EMBL" id="NQV63815.1"/>
    </source>
</evidence>
<dbReference type="InterPro" id="IPR050300">
    <property type="entry name" value="GDXG_lipolytic_enzyme"/>
</dbReference>
<dbReference type="Proteomes" id="UP000754644">
    <property type="component" value="Unassembled WGS sequence"/>
</dbReference>
<dbReference type="Gene3D" id="3.40.50.1820">
    <property type="entry name" value="alpha/beta hydrolase"/>
    <property type="match status" value="1"/>
</dbReference>
<evidence type="ECO:0000256" key="2">
    <source>
        <dbReference type="ARBA" id="ARBA00022801"/>
    </source>
</evidence>
<comment type="similarity">
    <text evidence="1">Belongs to the 'GDXG' lipolytic enzyme family.</text>
</comment>